<dbReference type="GO" id="GO:0003755">
    <property type="term" value="F:peptidyl-prolyl cis-trans isomerase activity"/>
    <property type="evidence" value="ECO:0007669"/>
    <property type="project" value="UniProtKB-KW"/>
</dbReference>
<accession>A0A1X2GLE3</accession>
<evidence type="ECO:0000256" key="1">
    <source>
        <dbReference type="ARBA" id="ARBA00000971"/>
    </source>
</evidence>
<keyword evidence="3 5" id="KW-0697">Rotamase</keyword>
<dbReference type="Pfam" id="PF00254">
    <property type="entry name" value="FKBP_C"/>
    <property type="match status" value="1"/>
</dbReference>
<keyword evidence="6" id="KW-0472">Membrane</keyword>
<dbReference type="PANTHER" id="PTHR45779">
    <property type="entry name" value="PEPTIDYLPROLYL ISOMERASE"/>
    <property type="match status" value="1"/>
</dbReference>
<evidence type="ECO:0000313" key="8">
    <source>
        <dbReference type="EMBL" id="ORX56711.1"/>
    </source>
</evidence>
<evidence type="ECO:0000313" key="9">
    <source>
        <dbReference type="Proteomes" id="UP000242146"/>
    </source>
</evidence>
<evidence type="ECO:0000256" key="4">
    <source>
        <dbReference type="ARBA" id="ARBA00023235"/>
    </source>
</evidence>
<dbReference type="AlphaFoldDB" id="A0A1X2GLE3"/>
<dbReference type="InterPro" id="IPR001179">
    <property type="entry name" value="PPIase_FKBP_dom"/>
</dbReference>
<keyword evidence="9" id="KW-1185">Reference proteome</keyword>
<gene>
    <name evidence="8" type="ORF">DM01DRAFT_244975</name>
</gene>
<reference evidence="8 9" key="1">
    <citation type="submission" date="2016-07" db="EMBL/GenBank/DDBJ databases">
        <title>Pervasive Adenine N6-methylation of Active Genes in Fungi.</title>
        <authorList>
            <consortium name="DOE Joint Genome Institute"/>
            <person name="Mondo S.J."/>
            <person name="Dannebaum R.O."/>
            <person name="Kuo R.C."/>
            <person name="Labutti K."/>
            <person name="Haridas S."/>
            <person name="Kuo A."/>
            <person name="Salamov A."/>
            <person name="Ahrendt S.R."/>
            <person name="Lipzen A."/>
            <person name="Sullivan W."/>
            <person name="Andreopoulos W.B."/>
            <person name="Clum A."/>
            <person name="Lindquist E."/>
            <person name="Daum C."/>
            <person name="Ramamoorthy G.K."/>
            <person name="Gryganskyi A."/>
            <person name="Culley D."/>
            <person name="Magnuson J.K."/>
            <person name="James T.Y."/>
            <person name="O'Malley M.A."/>
            <person name="Stajich J.E."/>
            <person name="Spatafora J.W."/>
            <person name="Visel A."/>
            <person name="Grigoriev I.V."/>
        </authorList>
    </citation>
    <scope>NUCLEOTIDE SEQUENCE [LARGE SCALE GENOMIC DNA]</scope>
    <source>
        <strain evidence="8 9">NRRL 3301</strain>
    </source>
</reference>
<dbReference type="InterPro" id="IPR044609">
    <property type="entry name" value="FKBP2/11"/>
</dbReference>
<keyword evidence="4 5" id="KW-0413">Isomerase</keyword>
<evidence type="ECO:0000256" key="5">
    <source>
        <dbReference type="PROSITE-ProRule" id="PRU00277"/>
    </source>
</evidence>
<dbReference type="GO" id="GO:0016020">
    <property type="term" value="C:membrane"/>
    <property type="evidence" value="ECO:0007669"/>
    <property type="project" value="EnsemblFungi"/>
</dbReference>
<organism evidence="8 9">
    <name type="scientific">Hesseltinella vesiculosa</name>
    <dbReference type="NCBI Taxonomy" id="101127"/>
    <lineage>
        <taxon>Eukaryota</taxon>
        <taxon>Fungi</taxon>
        <taxon>Fungi incertae sedis</taxon>
        <taxon>Mucoromycota</taxon>
        <taxon>Mucoromycotina</taxon>
        <taxon>Mucoromycetes</taxon>
        <taxon>Mucorales</taxon>
        <taxon>Cunninghamellaceae</taxon>
        <taxon>Hesseltinella</taxon>
    </lineage>
</organism>
<dbReference type="STRING" id="101127.A0A1X2GLE3"/>
<evidence type="ECO:0000256" key="6">
    <source>
        <dbReference type="SAM" id="Phobius"/>
    </source>
</evidence>
<feature type="non-terminal residue" evidence="8">
    <location>
        <position position="124"/>
    </location>
</feature>
<protein>
    <recommendedName>
        <fullName evidence="2 5">peptidylprolyl isomerase</fullName>
        <ecNumber evidence="2 5">5.2.1.8</ecNumber>
    </recommendedName>
</protein>
<feature type="transmembrane region" description="Helical" evidence="6">
    <location>
        <begin position="107"/>
        <end position="123"/>
    </location>
</feature>
<keyword evidence="6" id="KW-0812">Transmembrane</keyword>
<keyword evidence="6" id="KW-1133">Transmembrane helix</keyword>
<dbReference type="EMBL" id="MCGT01000009">
    <property type="protein sequence ID" value="ORX56711.1"/>
    <property type="molecule type" value="Genomic_DNA"/>
</dbReference>
<dbReference type="Gene3D" id="3.10.50.40">
    <property type="match status" value="1"/>
</dbReference>
<dbReference type="PANTHER" id="PTHR45779:SF7">
    <property type="entry name" value="PEPTIDYLPROLYL ISOMERASE"/>
    <property type="match status" value="1"/>
</dbReference>
<dbReference type="OrthoDB" id="1902587at2759"/>
<dbReference type="GO" id="GO:0005783">
    <property type="term" value="C:endoplasmic reticulum"/>
    <property type="evidence" value="ECO:0007669"/>
    <property type="project" value="TreeGrafter"/>
</dbReference>
<feature type="domain" description="PPIase FKBP-type" evidence="7">
    <location>
        <begin position="12"/>
        <end position="101"/>
    </location>
</feature>
<name>A0A1X2GLE3_9FUNG</name>
<dbReference type="GO" id="GO:0005528">
    <property type="term" value="F:FK506 binding"/>
    <property type="evidence" value="ECO:0007669"/>
    <property type="project" value="EnsemblFungi"/>
</dbReference>
<comment type="catalytic activity">
    <reaction evidence="1 5">
        <text>[protein]-peptidylproline (omega=180) = [protein]-peptidylproline (omega=0)</text>
        <dbReference type="Rhea" id="RHEA:16237"/>
        <dbReference type="Rhea" id="RHEA-COMP:10747"/>
        <dbReference type="Rhea" id="RHEA-COMP:10748"/>
        <dbReference type="ChEBI" id="CHEBI:83833"/>
        <dbReference type="ChEBI" id="CHEBI:83834"/>
        <dbReference type="EC" id="5.2.1.8"/>
    </reaction>
</comment>
<proteinExistence type="predicted"/>
<dbReference type="EC" id="5.2.1.8" evidence="2 5"/>
<evidence type="ECO:0000256" key="2">
    <source>
        <dbReference type="ARBA" id="ARBA00013194"/>
    </source>
</evidence>
<dbReference type="InterPro" id="IPR046357">
    <property type="entry name" value="PPIase_dom_sf"/>
</dbReference>
<comment type="caution">
    <text evidence="8">The sequence shown here is derived from an EMBL/GenBank/DDBJ whole genome shotgun (WGS) entry which is preliminary data.</text>
</comment>
<dbReference type="PROSITE" id="PS50059">
    <property type="entry name" value="FKBP_PPIASE"/>
    <property type="match status" value="1"/>
</dbReference>
<feature type="non-terminal residue" evidence="8">
    <location>
        <position position="1"/>
    </location>
</feature>
<dbReference type="Proteomes" id="UP000242146">
    <property type="component" value="Unassembled WGS sequence"/>
</dbReference>
<sequence length="124" mass="14063">KPRNCYNKVGKNDRIQLHYTARQWNAETEFFNSYEMSGPLSFKLGADKLMKGLEQGIQDMCEGEVRKLLIPSSLAYGEAGIPGQVEPNMALVLEVEMVKVDSPFNNPWFWCGLALIVGLFLYTR</sequence>
<dbReference type="SUPFAM" id="SSF54534">
    <property type="entry name" value="FKBP-like"/>
    <property type="match status" value="1"/>
</dbReference>
<evidence type="ECO:0000256" key="3">
    <source>
        <dbReference type="ARBA" id="ARBA00023110"/>
    </source>
</evidence>
<evidence type="ECO:0000259" key="7">
    <source>
        <dbReference type="PROSITE" id="PS50059"/>
    </source>
</evidence>